<feature type="non-terminal residue" evidence="1">
    <location>
        <position position="44"/>
    </location>
</feature>
<protein>
    <submittedName>
        <fullName evidence="1">237_t:CDS:1</fullName>
    </submittedName>
</protein>
<feature type="non-terminal residue" evidence="1">
    <location>
        <position position="1"/>
    </location>
</feature>
<reference evidence="1" key="1">
    <citation type="submission" date="2022-08" db="EMBL/GenBank/DDBJ databases">
        <authorList>
            <person name="Kallberg Y."/>
            <person name="Tangrot J."/>
            <person name="Rosling A."/>
        </authorList>
    </citation>
    <scope>NUCLEOTIDE SEQUENCE</scope>
    <source>
        <strain evidence="1">Wild A</strain>
    </source>
</reference>
<keyword evidence="2" id="KW-1185">Reference proteome</keyword>
<sequence>CWDNEPDNRPDMSQVVDRLNSIITKLTMKENKKMNIDDEASLYS</sequence>
<accession>A0A9W4TDL3</accession>
<dbReference type="Proteomes" id="UP001153678">
    <property type="component" value="Unassembled WGS sequence"/>
</dbReference>
<proteinExistence type="predicted"/>
<dbReference type="EMBL" id="CAMKVN010027224">
    <property type="protein sequence ID" value="CAI2201324.1"/>
    <property type="molecule type" value="Genomic_DNA"/>
</dbReference>
<gene>
    <name evidence="1" type="ORF">FWILDA_LOCUS20009</name>
</gene>
<dbReference type="AlphaFoldDB" id="A0A9W4TDL3"/>
<organism evidence="1 2">
    <name type="scientific">Funneliformis geosporum</name>
    <dbReference type="NCBI Taxonomy" id="1117311"/>
    <lineage>
        <taxon>Eukaryota</taxon>
        <taxon>Fungi</taxon>
        <taxon>Fungi incertae sedis</taxon>
        <taxon>Mucoromycota</taxon>
        <taxon>Glomeromycotina</taxon>
        <taxon>Glomeromycetes</taxon>
        <taxon>Glomerales</taxon>
        <taxon>Glomeraceae</taxon>
        <taxon>Funneliformis</taxon>
    </lineage>
</organism>
<evidence type="ECO:0000313" key="2">
    <source>
        <dbReference type="Proteomes" id="UP001153678"/>
    </source>
</evidence>
<evidence type="ECO:0000313" key="1">
    <source>
        <dbReference type="EMBL" id="CAI2201324.1"/>
    </source>
</evidence>
<comment type="caution">
    <text evidence="1">The sequence shown here is derived from an EMBL/GenBank/DDBJ whole genome shotgun (WGS) entry which is preliminary data.</text>
</comment>
<name>A0A9W4TDL3_9GLOM</name>